<reference evidence="2" key="1">
    <citation type="submission" date="2022-11" db="UniProtKB">
        <authorList>
            <consortium name="WormBaseParasite"/>
        </authorList>
    </citation>
    <scope>IDENTIFICATION</scope>
</reference>
<accession>A0AC34QJ26</accession>
<protein>
    <submittedName>
        <fullName evidence="2">Uncharacterized protein</fullName>
    </submittedName>
</protein>
<name>A0AC34QJ26_9BILA</name>
<proteinExistence type="predicted"/>
<evidence type="ECO:0000313" key="2">
    <source>
        <dbReference type="WBParaSite" id="JU765_v2.g16813.t1"/>
    </source>
</evidence>
<dbReference type="WBParaSite" id="JU765_v2.g16813.t1">
    <property type="protein sequence ID" value="JU765_v2.g16813.t1"/>
    <property type="gene ID" value="JU765_v2.g16813"/>
</dbReference>
<evidence type="ECO:0000313" key="1">
    <source>
        <dbReference type="Proteomes" id="UP000887576"/>
    </source>
</evidence>
<organism evidence="1 2">
    <name type="scientific">Panagrolaimus sp. JU765</name>
    <dbReference type="NCBI Taxonomy" id="591449"/>
    <lineage>
        <taxon>Eukaryota</taxon>
        <taxon>Metazoa</taxon>
        <taxon>Ecdysozoa</taxon>
        <taxon>Nematoda</taxon>
        <taxon>Chromadorea</taxon>
        <taxon>Rhabditida</taxon>
        <taxon>Tylenchina</taxon>
        <taxon>Panagrolaimomorpha</taxon>
        <taxon>Panagrolaimoidea</taxon>
        <taxon>Panagrolaimidae</taxon>
        <taxon>Panagrolaimus</taxon>
    </lineage>
</organism>
<sequence>MMTRNGTNSVIRHAANDRNHKARFLCCFASSWLVSVVLIESLIMVGWVVREYHVFDYTCIIARPNKSFGEMSGPRIIYAATDKQVRKRNLRVIEPEAPPNKFETSLAEFSTLALCAGRVALDIWCVAQLLAAVPFLIGICLRSQCLLFVRLMLDALFLVILFVYAITVIAFSVILYVLVDEMTTEVVCEWLVFGLLLTAVLLVAIAVFGVVLRCCELIVNERPKTKNKRSKSLLYTEIGSEQLLEAADEI</sequence>
<dbReference type="Proteomes" id="UP000887576">
    <property type="component" value="Unplaced"/>
</dbReference>